<dbReference type="PANTHER" id="PTHR46093">
    <property type="entry name" value="ACYL-COA-BINDING DOMAIN-CONTAINING PROTEIN 5"/>
    <property type="match status" value="1"/>
</dbReference>
<keyword evidence="2" id="KW-0677">Repeat</keyword>
<feature type="domain" description="Attractin/MKLN-like beta-propeller" evidence="3">
    <location>
        <begin position="151"/>
        <end position="383"/>
    </location>
</feature>
<dbReference type="PANTHER" id="PTHR46093:SF18">
    <property type="entry name" value="FIBRONECTIN TYPE-III DOMAIN-CONTAINING PROTEIN"/>
    <property type="match status" value="1"/>
</dbReference>
<name>A0A1J1GV17_PLAGA</name>
<dbReference type="Gene3D" id="2.120.10.80">
    <property type="entry name" value="Kelch-type beta propeller"/>
    <property type="match status" value="2"/>
</dbReference>
<dbReference type="GeneID" id="39732054"/>
<dbReference type="InterPro" id="IPR056737">
    <property type="entry name" value="Beta-prop_ATRN-MKLN-like"/>
</dbReference>
<evidence type="ECO:0000313" key="5">
    <source>
        <dbReference type="Proteomes" id="UP000220797"/>
    </source>
</evidence>
<accession>A0A1J1GV17</accession>
<sequence length="555" mass="64683">MTTNRFFNIKKDDSYLTKFTHDTIIFGENLFKIISKTFTNDKCEILNEFAGENSDSISFCSEVLPFYCKSEVIHQESIFNVRFGHSSIFYNNFIYIYGGNQKISNFNSKLIQYDIGTQIFKRIEEINPPKPRYFATLNLIYSSELNEYCLLLYGGKRNSYITNDTYIFIISKNTWKHVKAKFSPPPIYGHVSFKYKNVIFIHGGNMGNSETNSDIWCFFEEENKWVKVMSKSEYYKRNTSKPCGRYFHSCAICVSNQGNDIKAYIFGGLNNNNKCVEDVFWSYSVSNGKWNQIKNSIGEMPVERYGHSSIVLNGRWFVIFGGFNLRWYHKAQLLDIHAYDIKLNTWSNLNVYGMLPVTHHFYGNIVQIDENGYFLIFGGLRNNIPCSNVYKYTPLFASHYFKILHNKLDELHEKIESFETNPKKSLNPLFRKEINELKKSLSGITFTFVRYIQLISDINEKIKISNKLAKINYSRLSAKFESQEKYYKDLIKRTQALNDSTTDSSCEFKEGLSKESSEKENLINQCSSSSFSSQDNNEVNYESLIYEGINENKKV</sequence>
<dbReference type="OMA" id="YHVYSIM"/>
<dbReference type="RefSeq" id="XP_028529111.1">
    <property type="nucleotide sequence ID" value="XM_028672572.1"/>
</dbReference>
<dbReference type="AlphaFoldDB" id="A0A1J1GV17"/>
<evidence type="ECO:0000256" key="1">
    <source>
        <dbReference type="ARBA" id="ARBA00022441"/>
    </source>
</evidence>
<dbReference type="VEuPathDB" id="PlasmoDB:PGAL8A_00352400"/>
<dbReference type="EMBL" id="CVMV01000059">
    <property type="protein sequence ID" value="CRG96306.1"/>
    <property type="molecule type" value="Genomic_DNA"/>
</dbReference>
<evidence type="ECO:0000259" key="3">
    <source>
        <dbReference type="Pfam" id="PF24981"/>
    </source>
</evidence>
<organism evidence="4 5">
    <name type="scientific">Plasmodium gallinaceum</name>
    <dbReference type="NCBI Taxonomy" id="5849"/>
    <lineage>
        <taxon>Eukaryota</taxon>
        <taxon>Sar</taxon>
        <taxon>Alveolata</taxon>
        <taxon>Apicomplexa</taxon>
        <taxon>Aconoidasida</taxon>
        <taxon>Haemosporida</taxon>
        <taxon>Plasmodiidae</taxon>
        <taxon>Plasmodium</taxon>
        <taxon>Plasmodium (Haemamoeba)</taxon>
    </lineage>
</organism>
<reference evidence="4" key="1">
    <citation type="submission" date="2015-04" db="EMBL/GenBank/DDBJ databases">
        <authorList>
            <consortium name="Pathogen Informatics"/>
        </authorList>
    </citation>
    <scope>NUCLEOTIDE SEQUENCE [LARGE SCALE GENOMIC DNA]</scope>
    <source>
        <strain evidence="4">8A</strain>
    </source>
</reference>
<comment type="caution">
    <text evidence="4">The sequence shown here is derived from an EMBL/GenBank/DDBJ whole genome shotgun (WGS) entry which is preliminary data.</text>
</comment>
<evidence type="ECO:0000256" key="2">
    <source>
        <dbReference type="ARBA" id="ARBA00022737"/>
    </source>
</evidence>
<dbReference type="Proteomes" id="UP000220797">
    <property type="component" value="Unassembled WGS sequence"/>
</dbReference>
<proteinExistence type="predicted"/>
<dbReference type="SUPFAM" id="SSF50965">
    <property type="entry name" value="Galactose oxidase, central domain"/>
    <property type="match status" value="1"/>
</dbReference>
<keyword evidence="1" id="KW-0880">Kelch repeat</keyword>
<protein>
    <submittedName>
        <fullName evidence="4">Kelch protein, putative</fullName>
    </submittedName>
</protein>
<dbReference type="Pfam" id="PF24981">
    <property type="entry name" value="Beta-prop_ATRN-LZTR1"/>
    <property type="match status" value="1"/>
</dbReference>
<gene>
    <name evidence="4" type="ORF">PGAL8A_00352400</name>
</gene>
<evidence type="ECO:0000313" key="4">
    <source>
        <dbReference type="EMBL" id="CRG96306.1"/>
    </source>
</evidence>
<dbReference type="InterPro" id="IPR015915">
    <property type="entry name" value="Kelch-typ_b-propeller"/>
</dbReference>
<dbReference type="InterPro" id="IPR011043">
    <property type="entry name" value="Gal_Oxase/kelch_b-propeller"/>
</dbReference>
<dbReference type="OrthoDB" id="10250130at2759"/>
<keyword evidence="5" id="KW-1185">Reference proteome</keyword>